<dbReference type="InterPro" id="IPR008279">
    <property type="entry name" value="PEP-util_enz_mobile_dom"/>
</dbReference>
<dbReference type="Pfam" id="PF00391">
    <property type="entry name" value="PEP-utilizers"/>
    <property type="match status" value="1"/>
</dbReference>
<evidence type="ECO:0000313" key="3">
    <source>
        <dbReference type="Proteomes" id="UP000286931"/>
    </source>
</evidence>
<dbReference type="Gene3D" id="3.50.30.10">
    <property type="entry name" value="Phosphohistidine domain"/>
    <property type="match status" value="1"/>
</dbReference>
<evidence type="ECO:0000313" key="2">
    <source>
        <dbReference type="EMBL" id="GCE01783.1"/>
    </source>
</evidence>
<dbReference type="SUPFAM" id="SSF52009">
    <property type="entry name" value="Phosphohistidine domain"/>
    <property type="match status" value="1"/>
</dbReference>
<keyword evidence="2" id="KW-0418">Kinase</keyword>
<name>A0A401Z4L0_9ACTN</name>
<dbReference type="EMBL" id="BIFH01000053">
    <property type="protein sequence ID" value="GCE01783.1"/>
    <property type="molecule type" value="Genomic_DNA"/>
</dbReference>
<feature type="domain" description="PEP-utilising enzyme mobile" evidence="1">
    <location>
        <begin position="169"/>
        <end position="210"/>
    </location>
</feature>
<dbReference type="GO" id="GO:0016301">
    <property type="term" value="F:kinase activity"/>
    <property type="evidence" value="ECO:0007669"/>
    <property type="project" value="UniProtKB-KW"/>
</dbReference>
<gene>
    <name evidence="2" type="primary">ppsA</name>
    <name evidence="2" type="ORF">EHYA_09557</name>
</gene>
<dbReference type="Proteomes" id="UP000286931">
    <property type="component" value="Unassembled WGS sequence"/>
</dbReference>
<sequence>MRCVGEIDITRPPWRERPTTLVPVILDHVANFEPGAAERRFEQGRQRAPAKEEGVLARLRALPEEADRLVRAGVLHDREDVFHLTFGEFRDAVREQRVDDDLIRRRKEEFRSYHALTPPTVLTSDGEAATGTYRRDDVPAGALIGLPVSAGTVEGRARVIVDMARADAEAGDILVTVHTDPGWAPLFVGIASLVTQVGGLMAHGAVIAREGGQSIC</sequence>
<comment type="caution">
    <text evidence="2">The sequence shown here is derived from an EMBL/GenBank/DDBJ whole genome shotgun (WGS) entry which is preliminary data.</text>
</comment>
<dbReference type="InterPro" id="IPR036637">
    <property type="entry name" value="Phosphohistidine_dom_sf"/>
</dbReference>
<dbReference type="AlphaFoldDB" id="A0A401Z4L0"/>
<evidence type="ECO:0000259" key="1">
    <source>
        <dbReference type="Pfam" id="PF00391"/>
    </source>
</evidence>
<organism evidence="2 3">
    <name type="scientific">Embleya hyalina</name>
    <dbReference type="NCBI Taxonomy" id="516124"/>
    <lineage>
        <taxon>Bacteria</taxon>
        <taxon>Bacillati</taxon>
        <taxon>Actinomycetota</taxon>
        <taxon>Actinomycetes</taxon>
        <taxon>Kitasatosporales</taxon>
        <taxon>Streptomycetaceae</taxon>
        <taxon>Embleya</taxon>
    </lineage>
</organism>
<accession>A0A401Z4L0</accession>
<dbReference type="PANTHER" id="PTHR43615:SF1">
    <property type="entry name" value="PPDK_N DOMAIN-CONTAINING PROTEIN"/>
    <property type="match status" value="1"/>
</dbReference>
<keyword evidence="3" id="KW-1185">Reference proteome</keyword>
<protein>
    <submittedName>
        <fullName evidence="2">Pyruvate, phosphate dikinase</fullName>
    </submittedName>
</protein>
<keyword evidence="2" id="KW-0670">Pyruvate</keyword>
<keyword evidence="2" id="KW-0808">Transferase</keyword>
<reference evidence="2 3" key="1">
    <citation type="submission" date="2018-12" db="EMBL/GenBank/DDBJ databases">
        <title>Draft genome sequence of Embleya hyalina NBRC 13850T.</title>
        <authorList>
            <person name="Komaki H."/>
            <person name="Hosoyama A."/>
            <person name="Kimura A."/>
            <person name="Ichikawa N."/>
            <person name="Tamura T."/>
        </authorList>
    </citation>
    <scope>NUCLEOTIDE SEQUENCE [LARGE SCALE GENOMIC DNA]</scope>
    <source>
        <strain evidence="2 3">NBRC 13850</strain>
    </source>
</reference>
<dbReference type="InterPro" id="IPR051549">
    <property type="entry name" value="PEP_Utilizing_Enz"/>
</dbReference>
<proteinExistence type="predicted"/>
<dbReference type="PANTHER" id="PTHR43615">
    <property type="entry name" value="PHOSPHOENOLPYRUVATE SYNTHASE-RELATED"/>
    <property type="match status" value="1"/>
</dbReference>